<dbReference type="EMBL" id="CP002581">
    <property type="protein sequence ID" value="AJK49386.1"/>
    <property type="molecule type" value="Genomic_DNA"/>
</dbReference>
<organism evidence="1 2">
    <name type="scientific">Burkholderia plantarii</name>
    <dbReference type="NCBI Taxonomy" id="41899"/>
    <lineage>
        <taxon>Bacteria</taxon>
        <taxon>Pseudomonadati</taxon>
        <taxon>Pseudomonadota</taxon>
        <taxon>Betaproteobacteria</taxon>
        <taxon>Burkholderiales</taxon>
        <taxon>Burkholderiaceae</taxon>
        <taxon>Burkholderia</taxon>
    </lineage>
</organism>
<keyword evidence="2" id="KW-1185">Reference proteome</keyword>
<dbReference type="SUPFAM" id="SSF56112">
    <property type="entry name" value="Protein kinase-like (PK-like)"/>
    <property type="match status" value="1"/>
</dbReference>
<dbReference type="AlphaFoldDB" id="A0A0B6SAY2"/>
<dbReference type="InterPro" id="IPR018721">
    <property type="entry name" value="DUF2252"/>
</dbReference>
<sequence>MKKKSLAMFVRPRRRAGELAARRNRKMARSVHAYVRGNTARYYEWLENAKVGTLPEGPAIWICGDCHTGNLGPVANDAGEIEIQIRDLDQTVIGNPVHDLIRLSLSLATAARSSDLPGIVTARIIEEVHEGYTHALAGGKPRAAAIQKPDVVRIVMRDALERTWKHLARERLMGAKPELPLGKRFWPLSAAESRGIASLVGTPAIAELAIGLRGHRPGEHVELLDAAYWVKGCSSLGRLRYAVLLDVDGAASDGDDLCLVDIKEGTTALAPRYRDSVMPRDNGKRVVEGARHLSPYLGNRMCAATLADRSVVVRELLPADLKLEIGSVDEVEARRIARYLAYVVGVAHARQMDAATRTRWHAELKRVRSKTIDAPFWLWRSVLELIGSHEIGYLEHCRRVAAQHGKA</sequence>
<dbReference type="Proteomes" id="UP000031838">
    <property type="component" value="Chromosome 2"/>
</dbReference>
<dbReference type="PANTHER" id="PTHR39441:SF1">
    <property type="entry name" value="DUF2252 DOMAIN-CONTAINING PROTEIN"/>
    <property type="match status" value="1"/>
</dbReference>
<dbReference type="InterPro" id="IPR011009">
    <property type="entry name" value="Kinase-like_dom_sf"/>
</dbReference>
<dbReference type="Pfam" id="PF10009">
    <property type="entry name" value="DUF2252"/>
    <property type="match status" value="1"/>
</dbReference>
<evidence type="ECO:0008006" key="3">
    <source>
        <dbReference type="Google" id="ProtNLM"/>
    </source>
</evidence>
<proteinExistence type="predicted"/>
<dbReference type="HOGENOM" id="CLU_698041_0_0_4"/>
<reference evidence="2" key="1">
    <citation type="submission" date="2011-03" db="EMBL/GenBank/DDBJ databases">
        <authorList>
            <person name="Voget S."/>
            <person name="Streit W.R."/>
            <person name="Jaeger K.E."/>
            <person name="Daniel R."/>
        </authorList>
    </citation>
    <scope>NUCLEOTIDE SEQUENCE [LARGE SCALE GENOMIC DNA]</scope>
    <source>
        <strain evidence="2">PG1</strain>
    </source>
</reference>
<accession>A0A0B6SAY2</accession>
<evidence type="ECO:0000313" key="1">
    <source>
        <dbReference type="EMBL" id="AJK49386.1"/>
    </source>
</evidence>
<reference evidence="1 2" key="2">
    <citation type="journal article" date="2016" name="Appl. Microbiol. Biotechnol.">
        <title>Mutations improving production and secretion of extracellular lipase by Burkholderia glumae PG1.</title>
        <authorList>
            <person name="Knapp A."/>
            <person name="Voget S."/>
            <person name="Gao R."/>
            <person name="Zaburannyi N."/>
            <person name="Krysciak D."/>
            <person name="Breuer M."/>
            <person name="Hauer B."/>
            <person name="Streit W.R."/>
            <person name="Muller R."/>
            <person name="Daniel R."/>
            <person name="Jaeger K.E."/>
        </authorList>
    </citation>
    <scope>NUCLEOTIDE SEQUENCE [LARGE SCALE GENOMIC DNA]</scope>
    <source>
        <strain evidence="1 2">PG1</strain>
    </source>
</reference>
<protein>
    <recommendedName>
        <fullName evidence="3">DUF2252 domain-containing protein</fullName>
    </recommendedName>
</protein>
<name>A0A0B6SAY2_BURPL</name>
<gene>
    <name evidence="1" type="ORF">BGL_2c13190</name>
</gene>
<dbReference type="KEGG" id="bpla:bpln_2g13970"/>
<dbReference type="RefSeq" id="WP_042627846.1">
    <property type="nucleotide sequence ID" value="NZ_BSTO01000001.1"/>
</dbReference>
<dbReference type="PANTHER" id="PTHR39441">
    <property type="entry name" value="DUF2252 DOMAIN-CONTAINING PROTEIN"/>
    <property type="match status" value="1"/>
</dbReference>
<dbReference type="OrthoDB" id="1491115at2"/>
<dbReference type="KEGG" id="bgp:BGL_2c13190"/>
<evidence type="ECO:0000313" key="2">
    <source>
        <dbReference type="Proteomes" id="UP000031838"/>
    </source>
</evidence>